<comment type="caution">
    <text evidence="3">The sequence shown here is derived from an EMBL/GenBank/DDBJ whole genome shotgun (WGS) entry which is preliminary data.</text>
</comment>
<sequence length="107" mass="11967">MQNFFSTLTAYLLVPQALAQSADPDSKTLADIIKVVWNTLISPAITFLFLAATVIFIWGLVEFIMNADNDDARSRGKRHIAWGVFGMFIMVATGAILFLFQNFFESI</sequence>
<keyword evidence="2" id="KW-0732">Signal</keyword>
<evidence type="ECO:0000313" key="3">
    <source>
        <dbReference type="EMBL" id="OGZ43603.1"/>
    </source>
</evidence>
<proteinExistence type="predicted"/>
<evidence type="ECO:0000313" key="4">
    <source>
        <dbReference type="Proteomes" id="UP000177785"/>
    </source>
</evidence>
<evidence type="ECO:0000256" key="1">
    <source>
        <dbReference type="SAM" id="Phobius"/>
    </source>
</evidence>
<dbReference type="Proteomes" id="UP000177785">
    <property type="component" value="Unassembled WGS sequence"/>
</dbReference>
<dbReference type="EMBL" id="MHNL01000032">
    <property type="protein sequence ID" value="OGZ43603.1"/>
    <property type="molecule type" value="Genomic_DNA"/>
</dbReference>
<dbReference type="STRING" id="1802115.A2756_04810"/>
<dbReference type="Pfam" id="PF18895">
    <property type="entry name" value="T4SS_pilin"/>
    <property type="match status" value="1"/>
</dbReference>
<accession>A0A1G2FZU1</accession>
<gene>
    <name evidence="3" type="ORF">A2756_04810</name>
</gene>
<organism evidence="3 4">
    <name type="scientific">Candidatus Ryanbacteria bacterium RIFCSPHIGHO2_01_FULL_48_27</name>
    <dbReference type="NCBI Taxonomy" id="1802115"/>
    <lineage>
        <taxon>Bacteria</taxon>
        <taxon>Candidatus Ryaniibacteriota</taxon>
    </lineage>
</organism>
<evidence type="ECO:0008006" key="5">
    <source>
        <dbReference type="Google" id="ProtNLM"/>
    </source>
</evidence>
<feature type="signal peptide" evidence="2">
    <location>
        <begin position="1"/>
        <end position="19"/>
    </location>
</feature>
<dbReference type="AlphaFoldDB" id="A0A1G2FZU1"/>
<feature type="transmembrane region" description="Helical" evidence="1">
    <location>
        <begin position="82"/>
        <end position="104"/>
    </location>
</feature>
<keyword evidence="1" id="KW-0472">Membrane</keyword>
<protein>
    <recommendedName>
        <fullName evidence="5">DUF4190 domain-containing protein</fullName>
    </recommendedName>
</protein>
<keyword evidence="1" id="KW-0812">Transmembrane</keyword>
<name>A0A1G2FZU1_9BACT</name>
<evidence type="ECO:0000256" key="2">
    <source>
        <dbReference type="SAM" id="SignalP"/>
    </source>
</evidence>
<keyword evidence="1" id="KW-1133">Transmembrane helix</keyword>
<feature type="transmembrane region" description="Helical" evidence="1">
    <location>
        <begin position="35"/>
        <end position="61"/>
    </location>
</feature>
<feature type="chain" id="PRO_5009582921" description="DUF4190 domain-containing protein" evidence="2">
    <location>
        <begin position="20"/>
        <end position="107"/>
    </location>
</feature>
<dbReference type="InterPro" id="IPR043993">
    <property type="entry name" value="T4SS_pilin"/>
</dbReference>
<reference evidence="3 4" key="1">
    <citation type="journal article" date="2016" name="Nat. Commun.">
        <title>Thousands of microbial genomes shed light on interconnected biogeochemical processes in an aquifer system.</title>
        <authorList>
            <person name="Anantharaman K."/>
            <person name="Brown C.T."/>
            <person name="Hug L.A."/>
            <person name="Sharon I."/>
            <person name="Castelle C.J."/>
            <person name="Probst A.J."/>
            <person name="Thomas B.C."/>
            <person name="Singh A."/>
            <person name="Wilkins M.J."/>
            <person name="Karaoz U."/>
            <person name="Brodie E.L."/>
            <person name="Williams K.H."/>
            <person name="Hubbard S.S."/>
            <person name="Banfield J.F."/>
        </authorList>
    </citation>
    <scope>NUCLEOTIDE SEQUENCE [LARGE SCALE GENOMIC DNA]</scope>
</reference>